<evidence type="ECO:0000256" key="1">
    <source>
        <dbReference type="SAM" id="MobiDB-lite"/>
    </source>
</evidence>
<feature type="compositionally biased region" description="Basic and acidic residues" evidence="1">
    <location>
        <begin position="17"/>
        <end position="29"/>
    </location>
</feature>
<reference evidence="2 3" key="1">
    <citation type="submission" date="2016-03" db="EMBL/GenBank/DDBJ databases">
        <authorList>
            <person name="Ploux O."/>
        </authorList>
    </citation>
    <scope>NUCLEOTIDE SEQUENCE [LARGE SCALE GENOMIC DNA]</scope>
    <source>
        <strain evidence="2 3">UAMH 11012</strain>
    </source>
</reference>
<dbReference type="Proteomes" id="UP000184330">
    <property type="component" value="Unassembled WGS sequence"/>
</dbReference>
<dbReference type="InterPro" id="IPR038921">
    <property type="entry name" value="YOR389W-like"/>
</dbReference>
<organism evidence="2 3">
    <name type="scientific">Phialocephala subalpina</name>
    <dbReference type="NCBI Taxonomy" id="576137"/>
    <lineage>
        <taxon>Eukaryota</taxon>
        <taxon>Fungi</taxon>
        <taxon>Dikarya</taxon>
        <taxon>Ascomycota</taxon>
        <taxon>Pezizomycotina</taxon>
        <taxon>Leotiomycetes</taxon>
        <taxon>Helotiales</taxon>
        <taxon>Mollisiaceae</taxon>
        <taxon>Phialocephala</taxon>
        <taxon>Phialocephala fortinii species complex</taxon>
    </lineage>
</organism>
<protein>
    <submittedName>
        <fullName evidence="2">Uncharacterized protein</fullName>
    </submittedName>
</protein>
<dbReference type="OrthoDB" id="3537291at2759"/>
<dbReference type="EMBL" id="FJOG01000020">
    <property type="protein sequence ID" value="CZR62468.1"/>
    <property type="molecule type" value="Genomic_DNA"/>
</dbReference>
<dbReference type="PANTHER" id="PTHR35204:SF1">
    <property type="entry name" value="ENTEROTOXIN"/>
    <property type="match status" value="1"/>
</dbReference>
<accession>A0A1L7XBR4</accession>
<feature type="compositionally biased region" description="Basic and acidic residues" evidence="1">
    <location>
        <begin position="317"/>
        <end position="341"/>
    </location>
</feature>
<dbReference type="PANTHER" id="PTHR35204">
    <property type="entry name" value="YALI0A21131P"/>
    <property type="match status" value="1"/>
</dbReference>
<feature type="region of interest" description="Disordered" evidence="1">
    <location>
        <begin position="303"/>
        <end position="341"/>
    </location>
</feature>
<sequence>MFARAFPGRPPGRRPGKPGDPERPERPGKPGEGPPPPPFELTWAETVDGIQSMDDEDDEPDFSRGYLHIYRTTRPLTNLTIFLRNMTDGDDGPAFGDFRRGQDLCDLGAKWGIEGFVRMEMGFEIIFCEFSDGLVLKSARERPSGKNQSFERMRQLEVLRYPGITAQRLRLDYSGMVSAYWYDLNMTNPDPERADLPRLPASDVGGLGNMKADFMALFEESSSRSDVGVEVCGWEAVFSVEFLVDPAMKLCITKGAFYEVFVVFVVAQGLVEEAGSGELRGGEVLTGPAGDIVLRLEGRVDSEDVDENSDSGDCGGEGERVRVGERECEESRDTSGEKGFESSVREGLFSPTAVIDRVFGAIRSSFLILSLPLCGTVRHTTVPMSLSCETRAIMA</sequence>
<gene>
    <name evidence="2" type="ORF">PAC_12365</name>
</gene>
<dbReference type="STRING" id="576137.A0A1L7XBR4"/>
<name>A0A1L7XBR4_9HELO</name>
<keyword evidence="3" id="KW-1185">Reference proteome</keyword>
<feature type="region of interest" description="Disordered" evidence="1">
    <location>
        <begin position="1"/>
        <end position="42"/>
    </location>
</feature>
<dbReference type="AlphaFoldDB" id="A0A1L7XBR4"/>
<evidence type="ECO:0000313" key="2">
    <source>
        <dbReference type="EMBL" id="CZR62468.1"/>
    </source>
</evidence>
<proteinExistence type="predicted"/>
<evidence type="ECO:0000313" key="3">
    <source>
        <dbReference type="Proteomes" id="UP000184330"/>
    </source>
</evidence>